<dbReference type="KEGG" id="cmr:Cycma_2201"/>
<sequence length="232" mass="27336">MKCRSALFLVVFSLLFNFKSAAQTSGDHVGAWYMYFFNTTFNEGPWGFQGDLQYHSWNKTNDMEQVLFRAGPTYKPKHSNVKFTLGYANITFGQRGIDNSKKVENRIYQEILFPAKISNRFYTTHRFRYEQRFLAEQDFRTRFRYILFLNIPLNKTDLEQGALYLAFYDEIFLNGEKNIGHEQLVEIFDRNRTYAGLGYLIRNGLKIQLGGMRQIANLSKRNQFILSLHHSL</sequence>
<keyword evidence="1" id="KW-0732">Signal</keyword>
<dbReference type="OrthoDB" id="1118734at2"/>
<dbReference type="AlphaFoldDB" id="G0J3X2"/>
<accession>G0J3X2</accession>
<evidence type="ECO:0000313" key="3">
    <source>
        <dbReference type="Proteomes" id="UP000001635"/>
    </source>
</evidence>
<organism evidence="2 3">
    <name type="scientific">Cyclobacterium marinum (strain ATCC 25205 / DSM 745 / LMG 13164 / NCIMB 1802)</name>
    <name type="common">Flectobacillus marinus</name>
    <dbReference type="NCBI Taxonomy" id="880070"/>
    <lineage>
        <taxon>Bacteria</taxon>
        <taxon>Pseudomonadati</taxon>
        <taxon>Bacteroidota</taxon>
        <taxon>Cytophagia</taxon>
        <taxon>Cytophagales</taxon>
        <taxon>Cyclobacteriaceae</taxon>
        <taxon>Cyclobacterium</taxon>
    </lineage>
</organism>
<dbReference type="HOGENOM" id="CLU_089264_0_1_10"/>
<gene>
    <name evidence="2" type="ordered locus">Cycma_2201</name>
</gene>
<feature type="chain" id="PRO_5003401053" description="DUF2490 domain-containing protein" evidence="1">
    <location>
        <begin position="22"/>
        <end position="232"/>
    </location>
</feature>
<keyword evidence="3" id="KW-1185">Reference proteome</keyword>
<dbReference type="InterPro" id="IPR019619">
    <property type="entry name" value="DUF2490"/>
</dbReference>
<dbReference type="eggNOG" id="COG2067">
    <property type="taxonomic scope" value="Bacteria"/>
</dbReference>
<evidence type="ECO:0000313" key="2">
    <source>
        <dbReference type="EMBL" id="AEL25946.1"/>
    </source>
</evidence>
<name>G0J3X2_CYCMS</name>
<dbReference type="Proteomes" id="UP000001635">
    <property type="component" value="Chromosome"/>
</dbReference>
<evidence type="ECO:0000256" key="1">
    <source>
        <dbReference type="SAM" id="SignalP"/>
    </source>
</evidence>
<feature type="signal peptide" evidence="1">
    <location>
        <begin position="1"/>
        <end position="21"/>
    </location>
</feature>
<dbReference type="RefSeq" id="WP_014020239.1">
    <property type="nucleotide sequence ID" value="NC_015914.1"/>
</dbReference>
<dbReference type="Pfam" id="PF10677">
    <property type="entry name" value="DUF2490"/>
    <property type="match status" value="1"/>
</dbReference>
<dbReference type="EMBL" id="CP002955">
    <property type="protein sequence ID" value="AEL25946.1"/>
    <property type="molecule type" value="Genomic_DNA"/>
</dbReference>
<reference evidence="3" key="1">
    <citation type="submission" date="2011-07" db="EMBL/GenBank/DDBJ databases">
        <title>The complete genome of Cyclobacterium marinum DSM 745.</title>
        <authorList>
            <person name="Lucas S."/>
            <person name="Han J."/>
            <person name="Lapidus A."/>
            <person name="Bruce D."/>
            <person name="Goodwin L."/>
            <person name="Pitluck S."/>
            <person name="Peters L."/>
            <person name="Kyrpides N."/>
            <person name="Mavromatis K."/>
            <person name="Ivanova N."/>
            <person name="Ovchinnikova G."/>
            <person name="Chertkov O."/>
            <person name="Detter J.C."/>
            <person name="Tapia R."/>
            <person name="Han C."/>
            <person name="Land M."/>
            <person name="Hauser L."/>
            <person name="Markowitz V."/>
            <person name="Cheng J.-F."/>
            <person name="Hugenholtz P."/>
            <person name="Woyke T."/>
            <person name="Wu D."/>
            <person name="Tindall B."/>
            <person name="Schuetze A."/>
            <person name="Brambilla E."/>
            <person name="Klenk H.-P."/>
            <person name="Eisen J.A."/>
        </authorList>
    </citation>
    <scope>NUCLEOTIDE SEQUENCE [LARGE SCALE GENOMIC DNA]</scope>
    <source>
        <strain evidence="3">ATCC 25205 / DSM 745 / LMG 13164 / NCIMB 1802</strain>
    </source>
</reference>
<evidence type="ECO:0008006" key="4">
    <source>
        <dbReference type="Google" id="ProtNLM"/>
    </source>
</evidence>
<protein>
    <recommendedName>
        <fullName evidence="4">DUF2490 domain-containing protein</fullName>
    </recommendedName>
</protein>
<proteinExistence type="predicted"/>